<gene>
    <name evidence="2" type="ORF">PECUL_23A013252</name>
</gene>
<evidence type="ECO:0000313" key="2">
    <source>
        <dbReference type="EMBL" id="CAH2293857.1"/>
    </source>
</evidence>
<reference evidence="2" key="1">
    <citation type="submission" date="2022-03" db="EMBL/GenBank/DDBJ databases">
        <authorList>
            <person name="Alioto T."/>
            <person name="Alioto T."/>
            <person name="Gomez Garrido J."/>
        </authorList>
    </citation>
    <scope>NUCLEOTIDE SEQUENCE</scope>
</reference>
<proteinExistence type="predicted"/>
<organism evidence="2 3">
    <name type="scientific">Pelobates cultripes</name>
    <name type="common">Western spadefoot toad</name>
    <dbReference type="NCBI Taxonomy" id="61616"/>
    <lineage>
        <taxon>Eukaryota</taxon>
        <taxon>Metazoa</taxon>
        <taxon>Chordata</taxon>
        <taxon>Craniata</taxon>
        <taxon>Vertebrata</taxon>
        <taxon>Euteleostomi</taxon>
        <taxon>Amphibia</taxon>
        <taxon>Batrachia</taxon>
        <taxon>Anura</taxon>
        <taxon>Pelobatoidea</taxon>
        <taxon>Pelobatidae</taxon>
        <taxon>Pelobates</taxon>
    </lineage>
</organism>
<protein>
    <submittedName>
        <fullName evidence="2">Uncharacterized protein</fullName>
    </submittedName>
</protein>
<dbReference type="Proteomes" id="UP001295444">
    <property type="component" value="Chromosome 05"/>
</dbReference>
<evidence type="ECO:0000313" key="3">
    <source>
        <dbReference type="Proteomes" id="UP001295444"/>
    </source>
</evidence>
<dbReference type="AlphaFoldDB" id="A0AAD1S7N3"/>
<accession>A0AAD1S7N3</accession>
<dbReference type="EMBL" id="OW240916">
    <property type="protein sequence ID" value="CAH2293857.1"/>
    <property type="molecule type" value="Genomic_DNA"/>
</dbReference>
<sequence>MRRDIEKWPSRHIKINKTGAELDLRGRWTLKSVAPSPMHIDSANIHAHECKWTSRVHPNPTTLTQPLPEGMGQPSCFQEMEEMGTDSDGSEPTRAQDAPLTLRDLKTMLKEATTDIKYHLASELDRQLSDLKDDIETLATRSNQAEACINDLTTKTQAHSQDLTYLHANIESMEESLKDLNNRSRRNNYIQNRGLPETVVPEGLHSTLKGLFKTILPDASEQDLITISSPNTTKKGIGDLQEPRIADSTTDCSIPRASRGLQVIPFAPTLPQFPLSPQLD</sequence>
<evidence type="ECO:0000256" key="1">
    <source>
        <dbReference type="SAM" id="Coils"/>
    </source>
</evidence>
<keyword evidence="1" id="KW-0175">Coiled coil</keyword>
<feature type="coiled-coil region" evidence="1">
    <location>
        <begin position="121"/>
        <end position="183"/>
    </location>
</feature>
<keyword evidence="3" id="KW-1185">Reference proteome</keyword>
<name>A0AAD1S7N3_PELCU</name>